<organism evidence="10 11">
    <name type="scientific">candidate division KSB3 bacterium</name>
    <dbReference type="NCBI Taxonomy" id="2044937"/>
    <lineage>
        <taxon>Bacteria</taxon>
        <taxon>candidate division KSB3</taxon>
    </lineage>
</organism>
<protein>
    <recommendedName>
        <fullName evidence="8">Outer membrane protein assembly factor BamA</fullName>
    </recommendedName>
</protein>
<feature type="domain" description="POTRA" evidence="9">
    <location>
        <begin position="290"/>
        <end position="377"/>
    </location>
</feature>
<keyword evidence="3" id="KW-0812">Transmembrane</keyword>
<dbReference type="InterPro" id="IPR000184">
    <property type="entry name" value="Bac_surfAg_D15"/>
</dbReference>
<evidence type="ECO:0000256" key="7">
    <source>
        <dbReference type="ARBA" id="ARBA00023237"/>
    </source>
</evidence>
<reference evidence="10 11" key="1">
    <citation type="submission" date="2017-10" db="EMBL/GenBank/DDBJ databases">
        <title>Novel microbial diversity and functional potential in the marine mammal oral microbiome.</title>
        <authorList>
            <person name="Dudek N.K."/>
            <person name="Sun C.L."/>
            <person name="Burstein D."/>
            <person name="Kantor R.S."/>
            <person name="Aliaga Goltsman D.S."/>
            <person name="Bik E.M."/>
            <person name="Thomas B.C."/>
            <person name="Banfield J.F."/>
            <person name="Relman D.A."/>
        </authorList>
    </citation>
    <scope>NUCLEOTIDE SEQUENCE [LARGE SCALE GENOMIC DNA]</scope>
    <source>
        <strain evidence="10">DOLJORAL78_47_16</strain>
    </source>
</reference>
<comment type="caution">
    <text evidence="10">The sequence shown here is derived from an EMBL/GenBank/DDBJ whole genome shotgun (WGS) entry which is preliminary data.</text>
</comment>
<keyword evidence="5" id="KW-0677">Repeat</keyword>
<evidence type="ECO:0000256" key="3">
    <source>
        <dbReference type="ARBA" id="ARBA00022692"/>
    </source>
</evidence>
<dbReference type="Gene3D" id="2.40.160.50">
    <property type="entry name" value="membrane protein fhac: a member of the omp85/tpsb transporter family"/>
    <property type="match status" value="1"/>
</dbReference>
<dbReference type="GO" id="GO:0009279">
    <property type="term" value="C:cell outer membrane"/>
    <property type="evidence" value="ECO:0007669"/>
    <property type="project" value="UniProtKB-UniRule"/>
</dbReference>
<dbReference type="InterPro" id="IPR010827">
    <property type="entry name" value="BamA/TamA_POTRA"/>
</dbReference>
<evidence type="ECO:0000313" key="10">
    <source>
        <dbReference type="EMBL" id="PIE34224.1"/>
    </source>
</evidence>
<dbReference type="Pfam" id="PF01103">
    <property type="entry name" value="Omp85"/>
    <property type="match status" value="1"/>
</dbReference>
<dbReference type="AlphaFoldDB" id="A0A2G6KEW9"/>
<keyword evidence="2" id="KW-1134">Transmembrane beta strand</keyword>
<accession>A0A2G6KEW9</accession>
<dbReference type="GO" id="GO:0071709">
    <property type="term" value="P:membrane assembly"/>
    <property type="evidence" value="ECO:0007669"/>
    <property type="project" value="InterPro"/>
</dbReference>
<feature type="domain" description="POTRA" evidence="9">
    <location>
        <begin position="380"/>
        <end position="453"/>
    </location>
</feature>
<evidence type="ECO:0000256" key="5">
    <source>
        <dbReference type="ARBA" id="ARBA00022737"/>
    </source>
</evidence>
<dbReference type="NCBIfam" id="TIGR03303">
    <property type="entry name" value="OM_YaeT"/>
    <property type="match status" value="1"/>
</dbReference>
<feature type="domain" description="POTRA" evidence="9">
    <location>
        <begin position="109"/>
        <end position="196"/>
    </location>
</feature>
<gene>
    <name evidence="10" type="primary">bamA</name>
    <name evidence="10" type="ORF">CSA56_08825</name>
</gene>
<keyword evidence="6" id="KW-0472">Membrane</keyword>
<evidence type="ECO:0000256" key="2">
    <source>
        <dbReference type="ARBA" id="ARBA00022452"/>
    </source>
</evidence>
<dbReference type="EMBL" id="PDSK01000091">
    <property type="protein sequence ID" value="PIE34224.1"/>
    <property type="molecule type" value="Genomic_DNA"/>
</dbReference>
<dbReference type="InterPro" id="IPR034746">
    <property type="entry name" value="POTRA"/>
</dbReference>
<dbReference type="InterPro" id="IPR039910">
    <property type="entry name" value="D15-like"/>
</dbReference>
<dbReference type="Pfam" id="PF07244">
    <property type="entry name" value="POTRA"/>
    <property type="match status" value="5"/>
</dbReference>
<evidence type="ECO:0000256" key="1">
    <source>
        <dbReference type="ARBA" id="ARBA00004370"/>
    </source>
</evidence>
<dbReference type="PANTHER" id="PTHR12815">
    <property type="entry name" value="SORTING AND ASSEMBLY MACHINERY SAMM50 PROTEIN FAMILY MEMBER"/>
    <property type="match status" value="1"/>
</dbReference>
<keyword evidence="4" id="KW-0732">Signal</keyword>
<sequence>MKRLQKAIIYMLGFVIFLTGPVPHPEAWAQAQLQGIRTIVGMTARGNVLIPEDTILSSLESKVGAPFDPERLAKDIQHIYDIGFFSSVDVESRDDADGIFLIFIVQERPPISHIEFDGNDKINANKIEEVLTLTPSDLSDSFNLKFYPQKIKHDEENIRQLYHAEGYQNAQVTSTLTPDAEAPDERVILTYVIEERQKTKVRGISFEGNTAFPAKELEDRMATREKGFLSFITGTGKYEEATFQTDLERLKFFYADNGYLDAAVTGYDLDFRENSSDLFIKISLEEGDLYTIDTVAIEGNKAFSTEVLEDAVKVSSGDPFSRSNIRKDILAISEVYAEKGYVAPISENTEGKLLIDPKIQIDAEQRQVNLTYAIREGVPHDLGRVTISGNEVTRDKVIRRELRIQEGDLFNSALLERSQQDVFNLGLFDEANFNLKDGLDPNTIDLEIAVVERSTGSFNFGGGWSSLDSFVFSGGFSYANLFGLAHQINLSATLGSSSQTFNLNYTMPRFMDSHYLVGIDAYKTEREYTSYDSSSVGGGLRLGRKVFERIFATLKYEYREVDIKNVSENASTIIKESEGLSKTSSAWLRVSRSTINNVLLPTKGSRTRVTGEFAGGFLQGENDFYKLEFDNNTYFPIYKDFAFRFKTKLGYITEYGRSDEVPISERYFAGGADTIRGYEERSVGPKDENGEEIGGNTLALMSGEFIIPVQKQLRLVAFFDMGDVYGADENIDISTFRKSVGLGVRFFSPLGLIRLDWGYKLDRESGEDYDEFHFGVGALF</sequence>
<evidence type="ECO:0000256" key="6">
    <source>
        <dbReference type="ARBA" id="ARBA00023136"/>
    </source>
</evidence>
<evidence type="ECO:0000256" key="8">
    <source>
        <dbReference type="NCBIfam" id="TIGR03303"/>
    </source>
</evidence>
<name>A0A2G6KEW9_9BACT</name>
<dbReference type="InterPro" id="IPR023707">
    <property type="entry name" value="OM_assembly_BamA"/>
</dbReference>
<dbReference type="PROSITE" id="PS51779">
    <property type="entry name" value="POTRA"/>
    <property type="match status" value="4"/>
</dbReference>
<evidence type="ECO:0000313" key="11">
    <source>
        <dbReference type="Proteomes" id="UP000230821"/>
    </source>
</evidence>
<dbReference type="Proteomes" id="UP000230821">
    <property type="component" value="Unassembled WGS sequence"/>
</dbReference>
<evidence type="ECO:0000256" key="4">
    <source>
        <dbReference type="ARBA" id="ARBA00022729"/>
    </source>
</evidence>
<comment type="subcellular location">
    <subcellularLocation>
        <location evidence="1">Membrane</location>
    </subcellularLocation>
</comment>
<evidence type="ECO:0000259" key="9">
    <source>
        <dbReference type="PROSITE" id="PS51779"/>
    </source>
</evidence>
<dbReference type="Gene3D" id="3.10.20.310">
    <property type="entry name" value="membrane protein fhac"/>
    <property type="match status" value="5"/>
</dbReference>
<proteinExistence type="predicted"/>
<dbReference type="PANTHER" id="PTHR12815:SF47">
    <property type="entry name" value="TRANSLOCATION AND ASSEMBLY MODULE SUBUNIT TAMA"/>
    <property type="match status" value="1"/>
</dbReference>
<keyword evidence="7" id="KW-0998">Cell outer membrane</keyword>
<feature type="domain" description="POTRA" evidence="9">
    <location>
        <begin position="199"/>
        <end position="287"/>
    </location>
</feature>
<dbReference type="PIRSF" id="PIRSF006076">
    <property type="entry name" value="OM_assembly_OMP85"/>
    <property type="match status" value="1"/>
</dbReference>